<dbReference type="InterPro" id="IPR015035">
    <property type="entry name" value="DUF1918"/>
</dbReference>
<name>A0A291RCF1_9NOCA</name>
<proteinExistence type="predicted"/>
<dbReference type="SUPFAM" id="SSF50118">
    <property type="entry name" value="Cell growth inhibitor/plasmid maintenance toxic component"/>
    <property type="match status" value="1"/>
</dbReference>
<dbReference type="RefSeq" id="WP_098692546.1">
    <property type="nucleotide sequence ID" value="NZ_CP023778.1"/>
</dbReference>
<organism evidence="2 3">
    <name type="scientific">Nocardia terpenica</name>
    <dbReference type="NCBI Taxonomy" id="455432"/>
    <lineage>
        <taxon>Bacteria</taxon>
        <taxon>Bacillati</taxon>
        <taxon>Actinomycetota</taxon>
        <taxon>Actinomycetes</taxon>
        <taxon>Mycobacteriales</taxon>
        <taxon>Nocardiaceae</taxon>
        <taxon>Nocardia</taxon>
    </lineage>
</organism>
<evidence type="ECO:0000313" key="3">
    <source>
        <dbReference type="Proteomes" id="UP000221961"/>
    </source>
</evidence>
<protein>
    <submittedName>
        <fullName evidence="2">DUF1918 domain-containing protein</fullName>
    </submittedName>
</protein>
<dbReference type="Gene3D" id="2.30.30.440">
    <property type="entry name" value="Domain of unknown function DUF1918"/>
    <property type="match status" value="1"/>
</dbReference>
<evidence type="ECO:0000259" key="1">
    <source>
        <dbReference type="Pfam" id="PF08940"/>
    </source>
</evidence>
<dbReference type="GeneID" id="88356266"/>
<gene>
    <name evidence="2" type="ORF">CRH09_02315</name>
</gene>
<feature type="domain" description="DUF1918" evidence="1">
    <location>
        <begin position="1"/>
        <end position="57"/>
    </location>
</feature>
<dbReference type="Proteomes" id="UP000221961">
    <property type="component" value="Chromosome"/>
</dbReference>
<accession>A0A291RCF1</accession>
<reference evidence="2 3" key="1">
    <citation type="submission" date="2017-10" db="EMBL/GenBank/DDBJ databases">
        <title>Comparative genomics between pathogenic Norcardia.</title>
        <authorList>
            <person name="Zeng L."/>
        </authorList>
    </citation>
    <scope>NUCLEOTIDE SEQUENCE [LARGE SCALE GENOMIC DNA]</scope>
    <source>
        <strain evidence="2 3">NC_YFY_NT001</strain>
    </source>
</reference>
<dbReference type="AlphaFoldDB" id="A0A291RCF1"/>
<dbReference type="KEGG" id="ntp:CRH09_02315"/>
<dbReference type="Pfam" id="PF08940">
    <property type="entry name" value="DUF1918"/>
    <property type="match status" value="1"/>
</dbReference>
<sequence length="60" mass="6564">MRANVGDQILIHGRAVGIPEQTGEIVEVCGKQGEPPYRVRFANGHESLVFPGPDCEVRPH</sequence>
<evidence type="ECO:0000313" key="2">
    <source>
        <dbReference type="EMBL" id="ATL65236.1"/>
    </source>
</evidence>
<dbReference type="EMBL" id="CP023778">
    <property type="protein sequence ID" value="ATL65236.1"/>
    <property type="molecule type" value="Genomic_DNA"/>
</dbReference>